<dbReference type="InterPro" id="IPR011335">
    <property type="entry name" value="Restrct_endonuc-II-like"/>
</dbReference>
<keyword evidence="3" id="KW-1185">Reference proteome</keyword>
<organism evidence="2 3">
    <name type="scientific">Demequina litorisediminis</name>
    <dbReference type="NCBI Taxonomy" id="1849022"/>
    <lineage>
        <taxon>Bacteria</taxon>
        <taxon>Bacillati</taxon>
        <taxon>Actinomycetota</taxon>
        <taxon>Actinomycetes</taxon>
        <taxon>Micrococcales</taxon>
        <taxon>Demequinaceae</taxon>
        <taxon>Demequina</taxon>
    </lineage>
</organism>
<evidence type="ECO:0000313" key="3">
    <source>
        <dbReference type="Proteomes" id="UP001157125"/>
    </source>
</evidence>
<evidence type="ECO:0000313" key="2">
    <source>
        <dbReference type="EMBL" id="GMA35172.1"/>
    </source>
</evidence>
<dbReference type="Proteomes" id="UP001157125">
    <property type="component" value="Unassembled WGS sequence"/>
</dbReference>
<dbReference type="Gene3D" id="3.40.960.10">
    <property type="entry name" value="VSR Endonuclease"/>
    <property type="match status" value="1"/>
</dbReference>
<proteinExistence type="predicted"/>
<dbReference type="EMBL" id="BSUN01000001">
    <property type="protein sequence ID" value="GMA35172.1"/>
    <property type="molecule type" value="Genomic_DNA"/>
</dbReference>
<evidence type="ECO:0000259" key="1">
    <source>
        <dbReference type="Pfam" id="PF18741"/>
    </source>
</evidence>
<gene>
    <name evidence="2" type="ORF">GCM10025876_13760</name>
</gene>
<dbReference type="Pfam" id="PF18741">
    <property type="entry name" value="MTES_1575"/>
    <property type="match status" value="1"/>
</dbReference>
<feature type="domain" description="Restriction endonuclease type II-like" evidence="1">
    <location>
        <begin position="30"/>
        <end position="111"/>
    </location>
</feature>
<dbReference type="InterPro" id="IPR049468">
    <property type="entry name" value="Restrct_endonuc-II-like_dom"/>
</dbReference>
<protein>
    <recommendedName>
        <fullName evidence="1">Restriction endonuclease type II-like domain-containing protein</fullName>
    </recommendedName>
</protein>
<name>A0ABQ6IBH6_9MICO</name>
<accession>A0ABQ6IBH6</accession>
<dbReference type="SUPFAM" id="SSF52980">
    <property type="entry name" value="Restriction endonuclease-like"/>
    <property type="match status" value="1"/>
</dbReference>
<sequence>MLTPGPVAAWLERHADGRAESVPETCARVALVSAGMRVTLQQWFEGIGRVDMVVEGRVVVECDGREYHSDDRAFSRDRWRDRRLLALGLPVMRFTYADAVFHPELLVQDVKRLLATRSVGPTDGC</sequence>
<reference evidence="3" key="1">
    <citation type="journal article" date="2019" name="Int. J. Syst. Evol. Microbiol.">
        <title>The Global Catalogue of Microorganisms (GCM) 10K type strain sequencing project: providing services to taxonomists for standard genome sequencing and annotation.</title>
        <authorList>
            <consortium name="The Broad Institute Genomics Platform"/>
            <consortium name="The Broad Institute Genome Sequencing Center for Infectious Disease"/>
            <person name="Wu L."/>
            <person name="Ma J."/>
        </authorList>
    </citation>
    <scope>NUCLEOTIDE SEQUENCE [LARGE SCALE GENOMIC DNA]</scope>
    <source>
        <strain evidence="3">NBRC 112299</strain>
    </source>
</reference>
<comment type="caution">
    <text evidence="2">The sequence shown here is derived from an EMBL/GenBank/DDBJ whole genome shotgun (WGS) entry which is preliminary data.</text>
</comment>
<dbReference type="RefSeq" id="WP_348523493.1">
    <property type="nucleotide sequence ID" value="NZ_BSUN01000001.1"/>
</dbReference>